<name>A0AC35TUU9_9BILA</name>
<evidence type="ECO:0000313" key="2">
    <source>
        <dbReference type="WBParaSite" id="RSKR_0000434100.1"/>
    </source>
</evidence>
<dbReference type="WBParaSite" id="RSKR_0000434100.1">
    <property type="protein sequence ID" value="RSKR_0000434100.1"/>
    <property type="gene ID" value="RSKR_0000434100"/>
</dbReference>
<reference evidence="2" key="1">
    <citation type="submission" date="2016-11" db="UniProtKB">
        <authorList>
            <consortium name="WormBaseParasite"/>
        </authorList>
    </citation>
    <scope>IDENTIFICATION</scope>
    <source>
        <strain evidence="2">KR3021</strain>
    </source>
</reference>
<accession>A0AC35TUU9</accession>
<sequence length="139" mass="15886">MISVGAVLFCAILGIAYCDYYNDMPYDGRVDPRIPIDRLYGADRKWCPHKYMGEMCEEDTFFWYYECVGEFNSRCESALRLWVWIALISIFGAGVCLGCFVTGCTVCFKKLFKRDVPEVNAPPRSGYNMGVRSQRPNAV</sequence>
<protein>
    <submittedName>
        <fullName evidence="2">Uncharacterized protein</fullName>
    </submittedName>
</protein>
<organism evidence="1 2">
    <name type="scientific">Rhabditophanes sp. KR3021</name>
    <dbReference type="NCBI Taxonomy" id="114890"/>
    <lineage>
        <taxon>Eukaryota</taxon>
        <taxon>Metazoa</taxon>
        <taxon>Ecdysozoa</taxon>
        <taxon>Nematoda</taxon>
        <taxon>Chromadorea</taxon>
        <taxon>Rhabditida</taxon>
        <taxon>Tylenchina</taxon>
        <taxon>Panagrolaimomorpha</taxon>
        <taxon>Strongyloidoidea</taxon>
        <taxon>Alloionematidae</taxon>
        <taxon>Rhabditophanes</taxon>
    </lineage>
</organism>
<evidence type="ECO:0000313" key="1">
    <source>
        <dbReference type="Proteomes" id="UP000095286"/>
    </source>
</evidence>
<dbReference type="Proteomes" id="UP000095286">
    <property type="component" value="Unplaced"/>
</dbReference>
<proteinExistence type="predicted"/>